<dbReference type="InterPro" id="IPR014524">
    <property type="entry name" value="BamC"/>
</dbReference>
<dbReference type="HAMAP" id="MF_00924">
    <property type="entry name" value="OM_assembly_BamC"/>
    <property type="match status" value="1"/>
</dbReference>
<evidence type="ECO:0000256" key="4">
    <source>
        <dbReference type="HAMAP-Rule" id="MF_00924"/>
    </source>
</evidence>
<keyword evidence="6" id="KW-1185">Reference proteome</keyword>
<comment type="subunit">
    <text evidence="4">Part of the Bam complex.</text>
</comment>
<dbReference type="InterPro" id="IPR010653">
    <property type="entry name" value="NlpB/DapX"/>
</dbReference>
<comment type="function">
    <text evidence="4">Part of the outer membrane protein assembly complex, which is involved in assembly and insertion of beta-barrel proteins into the outer membrane.</text>
</comment>
<dbReference type="Gene3D" id="3.30.310.170">
    <property type="entry name" value="Outer membrane protein assembly factor BamC"/>
    <property type="match status" value="1"/>
</dbReference>
<accession>A0A7X8TRD2</accession>
<evidence type="ECO:0000313" key="6">
    <source>
        <dbReference type="Proteomes" id="UP000535589"/>
    </source>
</evidence>
<dbReference type="Proteomes" id="UP000535589">
    <property type="component" value="Unassembled WGS sequence"/>
</dbReference>
<evidence type="ECO:0000256" key="3">
    <source>
        <dbReference type="ARBA" id="ARBA00023237"/>
    </source>
</evidence>
<comment type="caution">
    <text evidence="5">The sequence shown here is derived from an EMBL/GenBank/DDBJ whole genome shotgun (WGS) entry which is preliminary data.</text>
</comment>
<dbReference type="AlphaFoldDB" id="A0A7X8TRD2"/>
<keyword evidence="4" id="KW-0564">Palmitate</keyword>
<dbReference type="PROSITE" id="PS51257">
    <property type="entry name" value="PROKAR_LIPOPROTEIN"/>
    <property type="match status" value="1"/>
</dbReference>
<dbReference type="PIRSF" id="PIRSF026343">
    <property type="entry name" value="NlpB"/>
    <property type="match status" value="1"/>
</dbReference>
<name>A0A7X8TRD2_9VIBR</name>
<dbReference type="GO" id="GO:0051205">
    <property type="term" value="P:protein insertion into membrane"/>
    <property type="evidence" value="ECO:0007669"/>
    <property type="project" value="UniProtKB-UniRule"/>
</dbReference>
<dbReference type="RefSeq" id="WP_168836295.1">
    <property type="nucleotide sequence ID" value="NZ_JABAIK010000008.1"/>
</dbReference>
<dbReference type="GO" id="GO:0009279">
    <property type="term" value="C:cell outer membrane"/>
    <property type="evidence" value="ECO:0007669"/>
    <property type="project" value="UniProtKB-SubCell"/>
</dbReference>
<comment type="subcellular location">
    <subcellularLocation>
        <location evidence="4">Cell outer membrane</location>
        <topology evidence="4">Lipid-anchor</topology>
    </subcellularLocation>
</comment>
<dbReference type="InterPro" id="IPR042268">
    <property type="entry name" value="BamC_C"/>
</dbReference>
<evidence type="ECO:0000256" key="2">
    <source>
        <dbReference type="ARBA" id="ARBA00023136"/>
    </source>
</evidence>
<evidence type="ECO:0000256" key="1">
    <source>
        <dbReference type="ARBA" id="ARBA00022729"/>
    </source>
</evidence>
<organism evidence="5 6">
    <name type="scientific">Vibrio agarilyticus</name>
    <dbReference type="NCBI Taxonomy" id="2726741"/>
    <lineage>
        <taxon>Bacteria</taxon>
        <taxon>Pseudomonadati</taxon>
        <taxon>Pseudomonadota</taxon>
        <taxon>Gammaproteobacteria</taxon>
        <taxon>Vibrionales</taxon>
        <taxon>Vibrionaceae</taxon>
        <taxon>Vibrio</taxon>
    </lineage>
</organism>
<gene>
    <name evidence="4 5" type="primary">bamC</name>
    <name evidence="5" type="ORF">HGP28_09900</name>
</gene>
<evidence type="ECO:0000313" key="5">
    <source>
        <dbReference type="EMBL" id="NLS13202.1"/>
    </source>
</evidence>
<dbReference type="GO" id="GO:0043165">
    <property type="term" value="P:Gram-negative-bacterium-type cell outer membrane assembly"/>
    <property type="evidence" value="ECO:0007669"/>
    <property type="project" value="UniProtKB-UniRule"/>
</dbReference>
<sequence>MKFSHQLALSSLAVLVLSGCAGNESQRRQARDDFTYLNTPALETWQVPQGAQPQFYPDYQIPQGAFAGGVGPEVDIRPPQQVLALVPGARYERVNGDVVIWLSDQNRVDALWQDLQAVMDQTNVPYTEVANNTIETDWMTVSDESEDNAASARYAMKQIESGSNQGLVISLLEWRDADGNSVPPSFTEKERQSVFLTNLLTSRYDENKRVEAQRLAQERIKHIPIYMSTDRTGLPVIVARAPYDIVWERLPKVLPEFGLVVEERNQSQGTIVVNYTPPDDEYWQSLGTEPLDFTRKAHTLQLGDLGNRTSISVVDADGKLVKPELLTRLENILRKQLQ</sequence>
<dbReference type="EMBL" id="JABAIK010000008">
    <property type="protein sequence ID" value="NLS13202.1"/>
    <property type="molecule type" value="Genomic_DNA"/>
</dbReference>
<reference evidence="5 6" key="1">
    <citation type="submission" date="2020-04" db="EMBL/GenBank/DDBJ databases">
        <title>Vibrio sp. SM6, a novel species isolated from seawater.</title>
        <authorList>
            <person name="Wang X."/>
        </authorList>
    </citation>
    <scope>NUCLEOTIDE SEQUENCE [LARGE SCALE GENOMIC DNA]</scope>
    <source>
        <strain evidence="5 6">SM6</strain>
    </source>
</reference>
<proteinExistence type="inferred from homology"/>
<protein>
    <recommendedName>
        <fullName evidence="4">Outer membrane protein assembly factor BamC</fullName>
    </recommendedName>
</protein>
<dbReference type="Gene3D" id="3.30.530.50">
    <property type="match status" value="1"/>
</dbReference>
<keyword evidence="2 4" id="KW-0472">Membrane</keyword>
<dbReference type="Pfam" id="PF06804">
    <property type="entry name" value="Lipoprotein_18"/>
    <property type="match status" value="1"/>
</dbReference>
<comment type="similarity">
    <text evidence="4">Belongs to the BamC family.</text>
</comment>
<keyword evidence="3 4" id="KW-0998">Cell outer membrane</keyword>
<keyword evidence="1 4" id="KW-0732">Signal</keyword>
<keyword evidence="4" id="KW-0449">Lipoprotein</keyword>